<protein>
    <submittedName>
        <fullName evidence="2">Uncharacterized protein</fullName>
    </submittedName>
</protein>
<proteinExistence type="predicted"/>
<reference evidence="2" key="1">
    <citation type="submission" date="2021-06" db="EMBL/GenBank/DDBJ databases">
        <authorList>
            <person name="Gannon L."/>
            <person name="Redgwell R T."/>
            <person name="Michniewski S."/>
            <person name="Harrison D C."/>
            <person name="Millard A."/>
        </authorList>
    </citation>
    <scope>NUCLEOTIDE SEQUENCE</scope>
</reference>
<evidence type="ECO:0000313" key="2">
    <source>
        <dbReference type="EMBL" id="CAG7579885.1"/>
    </source>
</evidence>
<keyword evidence="1" id="KW-0472">Membrane</keyword>
<keyword evidence="1" id="KW-1133">Transmembrane helix</keyword>
<organism evidence="2">
    <name type="scientific">uncultured marine phage</name>
    <dbReference type="NCBI Taxonomy" id="707152"/>
    <lineage>
        <taxon>Viruses</taxon>
        <taxon>environmental samples</taxon>
    </lineage>
</organism>
<sequence>MKKISLYKRLKLYNQYRKIIRDNRDKFASVNINLRVDRVNRLYTVLNMDDDVKTYGTSLTEKYIKEYITSVDSIFAQMGLSELVGILEITKLDETNYLIVFGFSLMDTAKLARRTIVFSSITLLIILSLIIF</sequence>
<accession>A0A8D9C8F2</accession>
<keyword evidence="1" id="KW-0812">Transmembrane</keyword>
<feature type="transmembrane region" description="Helical" evidence="1">
    <location>
        <begin position="111"/>
        <end position="131"/>
    </location>
</feature>
<gene>
    <name evidence="2" type="ORF">SLAVMIC_00143</name>
</gene>
<dbReference type="EMBL" id="OU342829">
    <property type="protein sequence ID" value="CAG7579885.1"/>
    <property type="molecule type" value="Genomic_DNA"/>
</dbReference>
<name>A0A8D9C8F2_9VIRU</name>
<evidence type="ECO:0000256" key="1">
    <source>
        <dbReference type="SAM" id="Phobius"/>
    </source>
</evidence>